<feature type="compositionally biased region" description="Polar residues" evidence="1">
    <location>
        <begin position="269"/>
        <end position="278"/>
    </location>
</feature>
<dbReference type="GO" id="GO:0005737">
    <property type="term" value="C:cytoplasm"/>
    <property type="evidence" value="ECO:0007669"/>
    <property type="project" value="TreeGrafter"/>
</dbReference>
<dbReference type="AlphaFoldDB" id="A0A6F9D731"/>
<feature type="region of interest" description="Disordered" evidence="1">
    <location>
        <begin position="240"/>
        <end position="312"/>
    </location>
</feature>
<evidence type="ECO:0000256" key="1">
    <source>
        <dbReference type="SAM" id="MobiDB-lite"/>
    </source>
</evidence>
<dbReference type="InterPro" id="IPR051494">
    <property type="entry name" value="BSD_domain-containing"/>
</dbReference>
<dbReference type="SUPFAM" id="SSF140383">
    <property type="entry name" value="BSD domain-like"/>
    <property type="match status" value="1"/>
</dbReference>
<evidence type="ECO:0000259" key="2">
    <source>
        <dbReference type="PROSITE" id="PS50858"/>
    </source>
</evidence>
<organism evidence="3">
    <name type="scientific">Phallusia mammillata</name>
    <dbReference type="NCBI Taxonomy" id="59560"/>
    <lineage>
        <taxon>Eukaryota</taxon>
        <taxon>Metazoa</taxon>
        <taxon>Chordata</taxon>
        <taxon>Tunicata</taxon>
        <taxon>Ascidiacea</taxon>
        <taxon>Phlebobranchia</taxon>
        <taxon>Ascidiidae</taxon>
        <taxon>Phallusia</taxon>
    </lineage>
</organism>
<protein>
    <submittedName>
        <fullName evidence="3">BSD domain-containing protein 1-like</fullName>
    </submittedName>
</protein>
<dbReference type="PANTHER" id="PTHR16019">
    <property type="entry name" value="SYNAPSE-ASSOCIATED PROTEIN"/>
    <property type="match status" value="1"/>
</dbReference>
<feature type="compositionally biased region" description="Basic and acidic residues" evidence="1">
    <location>
        <begin position="295"/>
        <end position="309"/>
    </location>
</feature>
<dbReference type="PROSITE" id="PS50858">
    <property type="entry name" value="BSD"/>
    <property type="match status" value="1"/>
</dbReference>
<name>A0A6F9D731_9ASCI</name>
<dbReference type="InterPro" id="IPR005607">
    <property type="entry name" value="BSD_dom"/>
</dbReference>
<feature type="region of interest" description="Disordered" evidence="1">
    <location>
        <begin position="362"/>
        <end position="383"/>
    </location>
</feature>
<accession>A0A6F9D731</accession>
<reference evidence="3" key="1">
    <citation type="submission" date="2020-04" db="EMBL/GenBank/DDBJ databases">
        <authorList>
            <person name="Neveu A P."/>
        </authorList>
    </citation>
    <scope>NUCLEOTIDE SEQUENCE</scope>
    <source>
        <tissue evidence="3">Whole embryo</tissue>
    </source>
</reference>
<sequence length="417" mass="46168">MSEKGDEEDDSASAPSWWGSFYDTAKRKLVETNEFMLRDMKEFTETVKTDTSKIVAATATSMKDQLNIKVDLNEASHATKVVTNTLSGFLGSVVNHVTPQPPSENENEDSTVFVGTSSGVKVISPAEARLFAIQTDPGTYCNEPSNSADFEIWVSTFNLEELREPISLLMLDCKEVRALYTKLVPDAVSHHDFWTRYFYKIHELQKAEARRAQLVQRAEKKETELSWDDEDDFDIEVITATPENETKPIDQPDNVVAENADPSPPLDFTTDTSVSTQDCAKDTLPIADPDTLAADNKDTSPHEGAKDNDTETAEVLAANLELPAKDEPKSLVVDEITKSSPGKVDEKVTGCIATTKASCDAKSATTEVAVKESSSGGSSDWEKEFDLEMTEDEIKEALLEDVENIDEEEVEGWEEWE</sequence>
<dbReference type="Gene3D" id="1.10.3970.10">
    <property type="entry name" value="BSD domain"/>
    <property type="match status" value="1"/>
</dbReference>
<feature type="domain" description="BSD" evidence="2">
    <location>
        <begin position="153"/>
        <end position="205"/>
    </location>
</feature>
<dbReference type="EMBL" id="LR783402">
    <property type="protein sequence ID" value="CAB3226356.1"/>
    <property type="molecule type" value="mRNA"/>
</dbReference>
<dbReference type="InterPro" id="IPR035925">
    <property type="entry name" value="BSD_dom_sf"/>
</dbReference>
<evidence type="ECO:0000313" key="3">
    <source>
        <dbReference type="EMBL" id="CAB3226356.1"/>
    </source>
</evidence>
<dbReference type="PANTHER" id="PTHR16019:SF5">
    <property type="entry name" value="BSD DOMAIN-CONTAINING PROTEIN 1"/>
    <property type="match status" value="1"/>
</dbReference>
<dbReference type="SMART" id="SM00751">
    <property type="entry name" value="BSD"/>
    <property type="match status" value="1"/>
</dbReference>
<dbReference type="Pfam" id="PF03909">
    <property type="entry name" value="BSD"/>
    <property type="match status" value="1"/>
</dbReference>
<gene>
    <name evidence="3" type="primary">Bsdc1-002</name>
</gene>
<proteinExistence type="evidence at transcript level"/>